<dbReference type="AlphaFoldDB" id="A0A9N8KB48"/>
<comment type="caution">
    <text evidence="2">The sequence shown here is derived from an EMBL/GenBank/DDBJ whole genome shotgun (WGS) entry which is preliminary data.</text>
</comment>
<feature type="compositionally biased region" description="Polar residues" evidence="1">
    <location>
        <begin position="96"/>
        <end position="123"/>
    </location>
</feature>
<evidence type="ECO:0000313" key="3">
    <source>
        <dbReference type="Proteomes" id="UP000714618"/>
    </source>
</evidence>
<organism evidence="2 3">
    <name type="scientific">Aureobasidium mustum</name>
    <dbReference type="NCBI Taxonomy" id="2773714"/>
    <lineage>
        <taxon>Eukaryota</taxon>
        <taxon>Fungi</taxon>
        <taxon>Dikarya</taxon>
        <taxon>Ascomycota</taxon>
        <taxon>Pezizomycotina</taxon>
        <taxon>Dothideomycetes</taxon>
        <taxon>Dothideomycetidae</taxon>
        <taxon>Dothideales</taxon>
        <taxon>Saccotheciaceae</taxon>
        <taxon>Aureobasidium</taxon>
    </lineage>
</organism>
<dbReference type="InterPro" id="IPR011009">
    <property type="entry name" value="Kinase-like_dom_sf"/>
</dbReference>
<feature type="region of interest" description="Disordered" evidence="1">
    <location>
        <begin position="79"/>
        <end position="123"/>
    </location>
</feature>
<dbReference type="Proteomes" id="UP000714618">
    <property type="component" value="Unassembled WGS sequence"/>
</dbReference>
<feature type="region of interest" description="Disordered" evidence="1">
    <location>
        <begin position="323"/>
        <end position="356"/>
    </location>
</feature>
<sequence length="514" mass="58390">MHVNISTTEPTAVQSQLSTEASDRVKIVYLSGPIKMILPINERGDTKSPDQYQCYLHPETFASFVDSADATINETVLRRGPTSVEPRVGDCDKVSSTDSPSNKHTTNSFSPAMEADSSSTKQADCNYPDKTLSPFVSALHPDEEHNLTKGTSSCPYIPGNEILLKNSESDDPIKAVIVKCFPATLSCCMVIRFIEPPVFNHTSECVLKLYDRRFSAQHREDWEAPRWSPELEKEYQDFVECGDAEEFFSYWDAEKERDGDWSAAYVGNHDRWSVAKREAYLQWDATNTYETEKKAYEHMAKLQGEDAPKVFGEVVLGQPAAFQKQSDDGEAGEDEAESIHEDSKSTTSTDADNNPQTVDIPGILIQYIDGFHLTDLHEHLPQHCWQSIVDTAIGKLHHIQECGILNRDVNTRSFMVDPLTHKVMMIDFGIVLFREDFEDDREWEMLQAEEDEEGAVGLLMQTCLKERGGGSITYKPSEHYWRLKYRFRGMEGEREGGTEEEEEYLKKHKAFVFE</sequence>
<gene>
    <name evidence="2" type="ORF">AWRI4233_LOCUS8540</name>
</gene>
<proteinExistence type="predicted"/>
<accession>A0A9N8KB48</accession>
<protein>
    <recommendedName>
        <fullName evidence="4">Protein kinase domain-containing protein</fullName>
    </recommendedName>
</protein>
<dbReference type="SUPFAM" id="SSF56112">
    <property type="entry name" value="Protein kinase-like (PK-like)"/>
    <property type="match status" value="1"/>
</dbReference>
<name>A0A9N8KB48_9PEZI</name>
<evidence type="ECO:0008006" key="4">
    <source>
        <dbReference type="Google" id="ProtNLM"/>
    </source>
</evidence>
<dbReference type="EMBL" id="CAIJEO010000010">
    <property type="protein sequence ID" value="CAD0099715.1"/>
    <property type="molecule type" value="Genomic_DNA"/>
</dbReference>
<evidence type="ECO:0000256" key="1">
    <source>
        <dbReference type="SAM" id="MobiDB-lite"/>
    </source>
</evidence>
<feature type="compositionally biased region" description="Polar residues" evidence="1">
    <location>
        <begin position="345"/>
        <end position="356"/>
    </location>
</feature>
<dbReference type="OrthoDB" id="5134445at2759"/>
<keyword evidence="3" id="KW-1185">Reference proteome</keyword>
<evidence type="ECO:0000313" key="2">
    <source>
        <dbReference type="EMBL" id="CAD0099715.1"/>
    </source>
</evidence>
<reference evidence="2" key="1">
    <citation type="submission" date="2020-06" db="EMBL/GenBank/DDBJ databases">
        <authorList>
            <person name="Onetto C."/>
        </authorList>
    </citation>
    <scope>NUCLEOTIDE SEQUENCE</scope>
</reference>